<dbReference type="Gene3D" id="3.60.21.10">
    <property type="match status" value="1"/>
</dbReference>
<feature type="domain" description="Calcineurin-like phosphoesterase" evidence="1">
    <location>
        <begin position="49"/>
        <end position="148"/>
    </location>
</feature>
<proteinExistence type="predicted"/>
<dbReference type="KEGG" id="pnd:Pla175_01180"/>
<dbReference type="OrthoDB" id="384253at2"/>
<dbReference type="GO" id="GO:0008803">
    <property type="term" value="F:bis(5'-nucleosyl)-tetraphosphatase (symmetrical) activity"/>
    <property type="evidence" value="ECO:0007669"/>
    <property type="project" value="TreeGrafter"/>
</dbReference>
<dbReference type="EC" id="3.1.3.16" evidence="2"/>
<evidence type="ECO:0000313" key="3">
    <source>
        <dbReference type="Proteomes" id="UP000317429"/>
    </source>
</evidence>
<dbReference type="InterPro" id="IPR050126">
    <property type="entry name" value="Ap4A_hydrolase"/>
</dbReference>
<evidence type="ECO:0000313" key="2">
    <source>
        <dbReference type="EMBL" id="QDU86768.1"/>
    </source>
</evidence>
<dbReference type="InterPro" id="IPR004843">
    <property type="entry name" value="Calcineurin-like_PHP"/>
</dbReference>
<protein>
    <submittedName>
        <fullName evidence="2">Serine/threonine-protein phosphatase 1</fullName>
        <ecNumber evidence="2">3.1.3.16</ecNumber>
    </submittedName>
</protein>
<dbReference type="GO" id="GO:0005737">
    <property type="term" value="C:cytoplasm"/>
    <property type="evidence" value="ECO:0007669"/>
    <property type="project" value="TreeGrafter"/>
</dbReference>
<dbReference type="GO" id="GO:0110154">
    <property type="term" value="P:RNA decapping"/>
    <property type="evidence" value="ECO:0007669"/>
    <property type="project" value="TreeGrafter"/>
</dbReference>
<dbReference type="SUPFAM" id="SSF56300">
    <property type="entry name" value="Metallo-dependent phosphatases"/>
    <property type="match status" value="1"/>
</dbReference>
<gene>
    <name evidence="2" type="primary">pphA</name>
    <name evidence="2" type="ORF">Pla175_01180</name>
</gene>
<keyword evidence="3" id="KW-1185">Reference proteome</keyword>
<evidence type="ECO:0000259" key="1">
    <source>
        <dbReference type="Pfam" id="PF00149"/>
    </source>
</evidence>
<dbReference type="Proteomes" id="UP000317429">
    <property type="component" value="Chromosome"/>
</dbReference>
<dbReference type="InterPro" id="IPR029052">
    <property type="entry name" value="Metallo-depent_PP-like"/>
</dbReference>
<accession>A0A518D5M4</accession>
<dbReference type="Pfam" id="PF00149">
    <property type="entry name" value="Metallophos"/>
    <property type="match status" value="1"/>
</dbReference>
<sequence length="263" mass="29375">MRSSGGLRRRLACTVFRAGPLCRRSGLCQSAPPKPIRLFFPRSFPVKPRTIAIGDVHGCLAALEAVLDAVQPRPEDTVVTLGDYIDRGPDSRGVIDRLIKLQRQTRLVPILGNHEEMMIRVLRGDAPMAWWQQYGGVETLASYGYDGDPKVIPAAHLEFLNACRDTHEDAGFLYLHAQYVWDEPLDHQPAEALRWQSLDERFPEPHVSGKTAIVGHTSQKDGEVLDAGYLKCIDTFCHGGGWLTAIEPATGRLWQADRTGRRR</sequence>
<dbReference type="PANTHER" id="PTHR42850:SF4">
    <property type="entry name" value="ZINC-DEPENDENT ENDOPOLYPHOSPHATASE"/>
    <property type="match status" value="1"/>
</dbReference>
<organism evidence="2 3">
    <name type="scientific">Pirellulimonas nuda</name>
    <dbReference type="NCBI Taxonomy" id="2528009"/>
    <lineage>
        <taxon>Bacteria</taxon>
        <taxon>Pseudomonadati</taxon>
        <taxon>Planctomycetota</taxon>
        <taxon>Planctomycetia</taxon>
        <taxon>Pirellulales</taxon>
        <taxon>Lacipirellulaceae</taxon>
        <taxon>Pirellulimonas</taxon>
    </lineage>
</organism>
<dbReference type="EMBL" id="CP036291">
    <property type="protein sequence ID" value="QDU86768.1"/>
    <property type="molecule type" value="Genomic_DNA"/>
</dbReference>
<dbReference type="PANTHER" id="PTHR42850">
    <property type="entry name" value="METALLOPHOSPHOESTERASE"/>
    <property type="match status" value="1"/>
</dbReference>
<dbReference type="CDD" id="cd00144">
    <property type="entry name" value="MPP_PPP_family"/>
    <property type="match status" value="1"/>
</dbReference>
<name>A0A518D5M4_9BACT</name>
<keyword evidence="2" id="KW-0378">Hydrolase</keyword>
<dbReference type="AlphaFoldDB" id="A0A518D5M4"/>
<dbReference type="GO" id="GO:0004722">
    <property type="term" value="F:protein serine/threonine phosphatase activity"/>
    <property type="evidence" value="ECO:0007669"/>
    <property type="project" value="UniProtKB-EC"/>
</dbReference>
<reference evidence="2 3" key="1">
    <citation type="submission" date="2019-02" db="EMBL/GenBank/DDBJ databases">
        <title>Deep-cultivation of Planctomycetes and their phenomic and genomic characterization uncovers novel biology.</title>
        <authorList>
            <person name="Wiegand S."/>
            <person name="Jogler M."/>
            <person name="Boedeker C."/>
            <person name="Pinto D."/>
            <person name="Vollmers J."/>
            <person name="Rivas-Marin E."/>
            <person name="Kohn T."/>
            <person name="Peeters S.H."/>
            <person name="Heuer A."/>
            <person name="Rast P."/>
            <person name="Oberbeckmann S."/>
            <person name="Bunk B."/>
            <person name="Jeske O."/>
            <person name="Meyerdierks A."/>
            <person name="Storesund J.E."/>
            <person name="Kallscheuer N."/>
            <person name="Luecker S."/>
            <person name="Lage O.M."/>
            <person name="Pohl T."/>
            <person name="Merkel B.J."/>
            <person name="Hornburger P."/>
            <person name="Mueller R.-W."/>
            <person name="Bruemmer F."/>
            <person name="Labrenz M."/>
            <person name="Spormann A.M."/>
            <person name="Op den Camp H."/>
            <person name="Overmann J."/>
            <person name="Amann R."/>
            <person name="Jetten M.S.M."/>
            <person name="Mascher T."/>
            <person name="Medema M.H."/>
            <person name="Devos D.P."/>
            <person name="Kaster A.-K."/>
            <person name="Ovreas L."/>
            <person name="Rohde M."/>
            <person name="Galperin M.Y."/>
            <person name="Jogler C."/>
        </authorList>
    </citation>
    <scope>NUCLEOTIDE SEQUENCE [LARGE SCALE GENOMIC DNA]</scope>
    <source>
        <strain evidence="2 3">Pla175</strain>
    </source>
</reference>